<dbReference type="OrthoDB" id="4628479at2"/>
<comment type="caution">
    <text evidence="1">The sequence shown here is derived from an EMBL/GenBank/DDBJ whole genome shotgun (WGS) entry which is preliminary data.</text>
</comment>
<evidence type="ECO:0008006" key="3">
    <source>
        <dbReference type="Google" id="ProtNLM"/>
    </source>
</evidence>
<dbReference type="Pfam" id="PF10824">
    <property type="entry name" value="T7SS_ESX_EspC"/>
    <property type="match status" value="1"/>
</dbReference>
<gene>
    <name evidence="1" type="ORF">BST13_37425</name>
</gene>
<keyword evidence="2" id="KW-1185">Reference proteome</keyword>
<sequence>MSNLELNLAVLTEFLDELGAKHQTAGDLITGANRKAADIATKIESSHGLVCAATIQALSSGEPRQIAGETLAKVAAEFHEKLGRAATNYNNVDYREGRTIGEAGTACQA</sequence>
<dbReference type="GO" id="GO:0009306">
    <property type="term" value="P:protein secretion"/>
    <property type="evidence" value="ECO:0007669"/>
    <property type="project" value="InterPro"/>
</dbReference>
<dbReference type="RefSeq" id="WP_083171167.1">
    <property type="nucleotide sequence ID" value="NZ_MVHF01000076.1"/>
</dbReference>
<dbReference type="AlphaFoldDB" id="A0A1W9ZVQ5"/>
<dbReference type="EMBL" id="MVHF01000076">
    <property type="protein sequence ID" value="ORA21606.1"/>
    <property type="molecule type" value="Genomic_DNA"/>
</dbReference>
<dbReference type="InterPro" id="IPR022536">
    <property type="entry name" value="EspC"/>
</dbReference>
<accession>A0A1W9ZVQ5</accession>
<dbReference type="STRING" id="1927124.BST13_37425"/>
<reference evidence="1 2" key="1">
    <citation type="submission" date="2017-02" db="EMBL/GenBank/DDBJ databases">
        <title>The new phylogeny of genus Mycobacterium.</title>
        <authorList>
            <person name="Tortoli E."/>
            <person name="Trovato A."/>
            <person name="Cirillo D.M."/>
        </authorList>
    </citation>
    <scope>NUCLEOTIDE SEQUENCE [LARGE SCALE GENOMIC DNA]</scope>
    <source>
        <strain evidence="1 2">RW6</strain>
    </source>
</reference>
<dbReference type="Proteomes" id="UP000192448">
    <property type="component" value="Unassembled WGS sequence"/>
</dbReference>
<evidence type="ECO:0000313" key="2">
    <source>
        <dbReference type="Proteomes" id="UP000192448"/>
    </source>
</evidence>
<organism evidence="1 2">
    <name type="scientific">Mycobacterium aquaticum</name>
    <dbReference type="NCBI Taxonomy" id="1927124"/>
    <lineage>
        <taxon>Bacteria</taxon>
        <taxon>Bacillati</taxon>
        <taxon>Actinomycetota</taxon>
        <taxon>Actinomycetes</taxon>
        <taxon>Mycobacteriales</taxon>
        <taxon>Mycobacteriaceae</taxon>
        <taxon>Mycobacterium</taxon>
    </lineage>
</organism>
<name>A0A1W9ZVQ5_9MYCO</name>
<protein>
    <recommendedName>
        <fullName evidence="3">ESX-1 secretion-associated protein</fullName>
    </recommendedName>
</protein>
<evidence type="ECO:0000313" key="1">
    <source>
        <dbReference type="EMBL" id="ORA21606.1"/>
    </source>
</evidence>
<proteinExistence type="predicted"/>